<name>A0A2N9IUC9_FAGSY</name>
<dbReference type="EMBL" id="OIVN01006205">
    <property type="protein sequence ID" value="SPD27759.1"/>
    <property type="molecule type" value="Genomic_DNA"/>
</dbReference>
<evidence type="ECO:0000313" key="2">
    <source>
        <dbReference type="EMBL" id="SPD27759.1"/>
    </source>
</evidence>
<proteinExistence type="predicted"/>
<feature type="compositionally biased region" description="Polar residues" evidence="1">
    <location>
        <begin position="44"/>
        <end position="55"/>
    </location>
</feature>
<dbReference type="AlphaFoldDB" id="A0A2N9IUC9"/>
<accession>A0A2N9IUC9</accession>
<reference evidence="2" key="1">
    <citation type="submission" date="2018-02" db="EMBL/GenBank/DDBJ databases">
        <authorList>
            <person name="Cohen D.B."/>
            <person name="Kent A.D."/>
        </authorList>
    </citation>
    <scope>NUCLEOTIDE SEQUENCE</scope>
</reference>
<evidence type="ECO:0000256" key="1">
    <source>
        <dbReference type="SAM" id="MobiDB-lite"/>
    </source>
</evidence>
<feature type="compositionally biased region" description="Basic residues" evidence="1">
    <location>
        <begin position="18"/>
        <end position="36"/>
    </location>
</feature>
<feature type="region of interest" description="Disordered" evidence="1">
    <location>
        <begin position="1"/>
        <end position="88"/>
    </location>
</feature>
<feature type="compositionally biased region" description="Basic and acidic residues" evidence="1">
    <location>
        <begin position="71"/>
        <end position="88"/>
    </location>
</feature>
<sequence length="88" mass="9511">MADRCSCSSPHRAAQRLAKLRRASSLRPSSKIRARARGSLGPTAIQSRDLNTRSLGRSDRPRHASSGPDLGRQRERAETGSGAAEKES</sequence>
<gene>
    <name evidence="2" type="ORF">FSB_LOCUS55641</name>
</gene>
<organism evidence="2">
    <name type="scientific">Fagus sylvatica</name>
    <name type="common">Beechnut</name>
    <dbReference type="NCBI Taxonomy" id="28930"/>
    <lineage>
        <taxon>Eukaryota</taxon>
        <taxon>Viridiplantae</taxon>
        <taxon>Streptophyta</taxon>
        <taxon>Embryophyta</taxon>
        <taxon>Tracheophyta</taxon>
        <taxon>Spermatophyta</taxon>
        <taxon>Magnoliopsida</taxon>
        <taxon>eudicotyledons</taxon>
        <taxon>Gunneridae</taxon>
        <taxon>Pentapetalae</taxon>
        <taxon>rosids</taxon>
        <taxon>fabids</taxon>
        <taxon>Fagales</taxon>
        <taxon>Fagaceae</taxon>
        <taxon>Fagus</taxon>
    </lineage>
</organism>
<protein>
    <submittedName>
        <fullName evidence="2">Uncharacterized protein</fullName>
    </submittedName>
</protein>